<feature type="non-terminal residue" evidence="2">
    <location>
        <position position="1"/>
    </location>
</feature>
<proteinExistence type="predicted"/>
<accession>A0ABP0KV53</accession>
<sequence length="148" mass="16038">DLRPRGLPSEALQALRRPDAPPEGTGKSKTSPGAAPQRRGNKPLKPVAIPAKMQRIICSVLYADFVAVTPLDEKRGQAIQLCRGGEIVPLLRLLRSVELEAQEGGSKFRIVLGAGGVQAIVGLFLDGELSWERAREHLQHEAMDTQSD</sequence>
<name>A0ABP0KV53_9DINO</name>
<reference evidence="2 3" key="1">
    <citation type="submission" date="2024-02" db="EMBL/GenBank/DDBJ databases">
        <authorList>
            <person name="Chen Y."/>
            <person name="Shah S."/>
            <person name="Dougan E. K."/>
            <person name="Thang M."/>
            <person name="Chan C."/>
        </authorList>
    </citation>
    <scope>NUCLEOTIDE SEQUENCE [LARGE SCALE GENOMIC DNA]</scope>
</reference>
<evidence type="ECO:0000313" key="2">
    <source>
        <dbReference type="EMBL" id="CAK9030760.1"/>
    </source>
</evidence>
<dbReference type="EMBL" id="CAXAMN010010091">
    <property type="protein sequence ID" value="CAK9030760.1"/>
    <property type="molecule type" value="Genomic_DNA"/>
</dbReference>
<keyword evidence="3" id="KW-1185">Reference proteome</keyword>
<evidence type="ECO:0000256" key="1">
    <source>
        <dbReference type="SAM" id="MobiDB-lite"/>
    </source>
</evidence>
<evidence type="ECO:0000313" key="3">
    <source>
        <dbReference type="Proteomes" id="UP001642484"/>
    </source>
</evidence>
<protein>
    <submittedName>
        <fullName evidence="2">Uncharacterized protein</fullName>
    </submittedName>
</protein>
<gene>
    <name evidence="2" type="ORF">CCMP2556_LOCUS18014</name>
</gene>
<comment type="caution">
    <text evidence="2">The sequence shown here is derived from an EMBL/GenBank/DDBJ whole genome shotgun (WGS) entry which is preliminary data.</text>
</comment>
<feature type="region of interest" description="Disordered" evidence="1">
    <location>
        <begin position="1"/>
        <end position="47"/>
    </location>
</feature>
<organism evidence="2 3">
    <name type="scientific">Durusdinium trenchii</name>
    <dbReference type="NCBI Taxonomy" id="1381693"/>
    <lineage>
        <taxon>Eukaryota</taxon>
        <taxon>Sar</taxon>
        <taxon>Alveolata</taxon>
        <taxon>Dinophyceae</taxon>
        <taxon>Suessiales</taxon>
        <taxon>Symbiodiniaceae</taxon>
        <taxon>Durusdinium</taxon>
    </lineage>
</organism>
<dbReference type="Proteomes" id="UP001642484">
    <property type="component" value="Unassembled WGS sequence"/>
</dbReference>